<evidence type="ECO:0000313" key="4">
    <source>
        <dbReference type="Proteomes" id="UP000433181"/>
    </source>
</evidence>
<gene>
    <name evidence="3" type="ORF">FYJ84_02130</name>
</gene>
<evidence type="ECO:0000313" key="3">
    <source>
        <dbReference type="EMBL" id="MSU07788.1"/>
    </source>
</evidence>
<dbReference type="EMBL" id="VUNR01000003">
    <property type="protein sequence ID" value="MSU07788.1"/>
    <property type="molecule type" value="Genomic_DNA"/>
</dbReference>
<name>A0A6I2U8R2_9FIRM</name>
<dbReference type="InterPro" id="IPR011004">
    <property type="entry name" value="Trimer_LpxA-like_sf"/>
</dbReference>
<dbReference type="PANTHER" id="PTHR43300:SF11">
    <property type="entry name" value="ACETYLTRANSFERASE RV3034C-RELATED"/>
    <property type="match status" value="1"/>
</dbReference>
<evidence type="ECO:0000256" key="1">
    <source>
        <dbReference type="ARBA" id="ARBA00022679"/>
    </source>
</evidence>
<sequence>MAVSIGRFCSINGTARIWNNHAMTCITTHPFLDYPGMFPWKKYKQRLNFVDKYGVYKNNAAYEDSKLRKNEPVIIGNDVWIGANVIILPGVNIGHGAVIAAGAVVTKDVEPYAIVGGVPAKLIKYRFNAEERQKLLSIAWWNWSLDKIEKNIELFYQPQVFLSSLGKFLE</sequence>
<dbReference type="Gene3D" id="2.160.10.10">
    <property type="entry name" value="Hexapeptide repeat proteins"/>
    <property type="match status" value="1"/>
</dbReference>
<proteinExistence type="predicted"/>
<dbReference type="SUPFAM" id="SSF51161">
    <property type="entry name" value="Trimeric LpxA-like enzymes"/>
    <property type="match status" value="1"/>
</dbReference>
<dbReference type="AlphaFoldDB" id="A0A6I2U8R2"/>
<dbReference type="InterPro" id="IPR001451">
    <property type="entry name" value="Hexapep"/>
</dbReference>
<protein>
    <submittedName>
        <fullName evidence="3">CatB-related O-acetyltransferase</fullName>
    </submittedName>
</protein>
<dbReference type="CDD" id="cd03349">
    <property type="entry name" value="LbH_XAT"/>
    <property type="match status" value="1"/>
</dbReference>
<dbReference type="Proteomes" id="UP000433181">
    <property type="component" value="Unassembled WGS sequence"/>
</dbReference>
<evidence type="ECO:0000256" key="2">
    <source>
        <dbReference type="ARBA" id="ARBA00022737"/>
    </source>
</evidence>
<keyword evidence="2" id="KW-0677">Repeat</keyword>
<comment type="caution">
    <text evidence="3">The sequence shown here is derived from an EMBL/GenBank/DDBJ whole genome shotgun (WGS) entry which is preliminary data.</text>
</comment>
<reference evidence="3 4" key="1">
    <citation type="submission" date="2019-08" db="EMBL/GenBank/DDBJ databases">
        <title>In-depth cultivation of the pig gut microbiome towards novel bacterial diversity and tailored functional studies.</title>
        <authorList>
            <person name="Wylensek D."/>
            <person name="Hitch T.C.A."/>
            <person name="Clavel T."/>
        </authorList>
    </citation>
    <scope>NUCLEOTIDE SEQUENCE [LARGE SCALE GENOMIC DNA]</scope>
    <source>
        <strain evidence="3 4">WCA-693-APC-5D-A</strain>
    </source>
</reference>
<dbReference type="InterPro" id="IPR050179">
    <property type="entry name" value="Trans_hexapeptide_repeat"/>
</dbReference>
<dbReference type="InterPro" id="IPR018357">
    <property type="entry name" value="Hexapep_transf_CS"/>
</dbReference>
<dbReference type="Pfam" id="PF14602">
    <property type="entry name" value="Hexapep_2"/>
    <property type="match status" value="1"/>
</dbReference>
<dbReference type="PROSITE" id="PS00101">
    <property type="entry name" value="HEXAPEP_TRANSFERASES"/>
    <property type="match status" value="1"/>
</dbReference>
<dbReference type="GO" id="GO:0016740">
    <property type="term" value="F:transferase activity"/>
    <property type="evidence" value="ECO:0007669"/>
    <property type="project" value="UniProtKB-KW"/>
</dbReference>
<accession>A0A6I2U8R2</accession>
<dbReference type="PANTHER" id="PTHR43300">
    <property type="entry name" value="ACETYLTRANSFERASE"/>
    <property type="match status" value="1"/>
</dbReference>
<organism evidence="3 4">
    <name type="scientific">Anaerovibrio slackiae</name>
    <dbReference type="NCBI Taxonomy" id="2652309"/>
    <lineage>
        <taxon>Bacteria</taxon>
        <taxon>Bacillati</taxon>
        <taxon>Bacillota</taxon>
        <taxon>Negativicutes</taxon>
        <taxon>Selenomonadales</taxon>
        <taxon>Selenomonadaceae</taxon>
        <taxon>Anaerovibrio</taxon>
    </lineage>
</organism>
<keyword evidence="1 3" id="KW-0808">Transferase</keyword>
<keyword evidence="4" id="KW-1185">Reference proteome</keyword>